<sequence length="191" mass="19745">MDAFLVSTGVVALGEIGDKTQLLAMVLAARYHRPVLICLGVLIATLANHALAGLAGQLVAQLLDPVVLQWVLGISFLLMAGWLLIPDKLDEAPRPMRGLGVLTATLVLFFLAEMGDKTQIATVALAARYDSLVAVVGGSTLGMMLANVPAVYFGARAADRLPVRLVHSIAAVLFAGLGGLTLLHAAGGLGA</sequence>
<dbReference type="EMBL" id="JACHIB010000017">
    <property type="protein sequence ID" value="MBB6084756.1"/>
    <property type="molecule type" value="Genomic_DNA"/>
</dbReference>
<keyword evidence="4 6" id="KW-1133">Transmembrane helix</keyword>
<comment type="subcellular location">
    <subcellularLocation>
        <location evidence="1 6">Membrane</location>
        <topology evidence="1 6">Multi-pass membrane protein</topology>
    </subcellularLocation>
</comment>
<accession>A0A7W9WPE6</accession>
<dbReference type="GO" id="GO:0016020">
    <property type="term" value="C:membrane"/>
    <property type="evidence" value="ECO:0007669"/>
    <property type="project" value="UniProtKB-SubCell"/>
</dbReference>
<dbReference type="PANTHER" id="PTHR12608">
    <property type="entry name" value="TRANSMEMBRANE PROTEIN HTP-1 RELATED"/>
    <property type="match status" value="1"/>
</dbReference>
<feature type="transmembrane region" description="Helical" evidence="6">
    <location>
        <begin position="35"/>
        <end position="60"/>
    </location>
</feature>
<dbReference type="Pfam" id="PF01169">
    <property type="entry name" value="GDT1"/>
    <property type="match status" value="2"/>
</dbReference>
<feature type="transmembrane region" description="Helical" evidence="6">
    <location>
        <begin position="132"/>
        <end position="153"/>
    </location>
</feature>
<evidence type="ECO:0000256" key="2">
    <source>
        <dbReference type="ARBA" id="ARBA00009190"/>
    </source>
</evidence>
<reference evidence="7 8" key="1">
    <citation type="submission" date="2020-08" db="EMBL/GenBank/DDBJ databases">
        <title>Genomic Encyclopedia of Type Strains, Phase IV (KMG-IV): sequencing the most valuable type-strain genomes for metagenomic binning, comparative biology and taxonomic classification.</title>
        <authorList>
            <person name="Goeker M."/>
        </authorList>
    </citation>
    <scope>NUCLEOTIDE SEQUENCE [LARGE SCALE GENOMIC DNA]</scope>
    <source>
        <strain evidence="7 8">DSM 12141</strain>
    </source>
</reference>
<gene>
    <name evidence="7" type="ORF">HNR28_002804</name>
</gene>
<dbReference type="InterPro" id="IPR001727">
    <property type="entry name" value="GDT1-like"/>
</dbReference>
<evidence type="ECO:0000256" key="6">
    <source>
        <dbReference type="RuleBase" id="RU365102"/>
    </source>
</evidence>
<keyword evidence="3 6" id="KW-0812">Transmembrane</keyword>
<dbReference type="Proteomes" id="UP000541136">
    <property type="component" value="Unassembled WGS sequence"/>
</dbReference>
<feature type="transmembrane region" description="Helical" evidence="6">
    <location>
        <begin position="96"/>
        <end position="112"/>
    </location>
</feature>
<dbReference type="PANTHER" id="PTHR12608:SF1">
    <property type="entry name" value="TRANSMEMBRANE PROTEIN 165"/>
    <property type="match status" value="1"/>
</dbReference>
<evidence type="ECO:0000256" key="4">
    <source>
        <dbReference type="ARBA" id="ARBA00022989"/>
    </source>
</evidence>
<evidence type="ECO:0000256" key="1">
    <source>
        <dbReference type="ARBA" id="ARBA00004141"/>
    </source>
</evidence>
<protein>
    <recommendedName>
        <fullName evidence="6">GDT1 family protein</fullName>
    </recommendedName>
</protein>
<dbReference type="RefSeq" id="WP_043686760.1">
    <property type="nucleotide sequence ID" value="NZ_JACHIB010000017.1"/>
</dbReference>
<name>A0A7W9WPE6_CASDE</name>
<evidence type="ECO:0000313" key="8">
    <source>
        <dbReference type="Proteomes" id="UP000541136"/>
    </source>
</evidence>
<evidence type="ECO:0000256" key="3">
    <source>
        <dbReference type="ARBA" id="ARBA00022692"/>
    </source>
</evidence>
<dbReference type="GO" id="GO:0046873">
    <property type="term" value="F:metal ion transmembrane transporter activity"/>
    <property type="evidence" value="ECO:0007669"/>
    <property type="project" value="InterPro"/>
</dbReference>
<feature type="transmembrane region" description="Helical" evidence="6">
    <location>
        <begin position="66"/>
        <end position="84"/>
    </location>
</feature>
<dbReference type="AlphaFoldDB" id="A0A7W9WPE6"/>
<comment type="caution">
    <text evidence="7">The sequence shown here is derived from an EMBL/GenBank/DDBJ whole genome shotgun (WGS) entry which is preliminary data.</text>
</comment>
<evidence type="ECO:0000256" key="5">
    <source>
        <dbReference type="ARBA" id="ARBA00023136"/>
    </source>
</evidence>
<keyword evidence="5 6" id="KW-0472">Membrane</keyword>
<organism evidence="7 8">
    <name type="scientific">Castellaniella defragrans</name>
    <name type="common">Alcaligenes defragrans</name>
    <dbReference type="NCBI Taxonomy" id="75697"/>
    <lineage>
        <taxon>Bacteria</taxon>
        <taxon>Pseudomonadati</taxon>
        <taxon>Pseudomonadota</taxon>
        <taxon>Betaproteobacteria</taxon>
        <taxon>Burkholderiales</taxon>
        <taxon>Alcaligenaceae</taxon>
        <taxon>Castellaniella</taxon>
    </lineage>
</organism>
<evidence type="ECO:0000313" key="7">
    <source>
        <dbReference type="EMBL" id="MBB6084756.1"/>
    </source>
</evidence>
<proteinExistence type="inferred from homology"/>
<feature type="transmembrane region" description="Helical" evidence="6">
    <location>
        <begin position="165"/>
        <end position="186"/>
    </location>
</feature>
<comment type="similarity">
    <text evidence="2 6">Belongs to the GDT1 family.</text>
</comment>